<dbReference type="Pfam" id="PF12770">
    <property type="entry name" value="CHAT"/>
    <property type="match status" value="1"/>
</dbReference>
<dbReference type="EMBL" id="JAQOMS010000002">
    <property type="protein sequence ID" value="MDC2891498.1"/>
    <property type="molecule type" value="Genomic_DNA"/>
</dbReference>
<evidence type="ECO:0000313" key="3">
    <source>
        <dbReference type="Proteomes" id="UP001528411"/>
    </source>
</evidence>
<comment type="caution">
    <text evidence="2">The sequence shown here is derived from an EMBL/GenBank/DDBJ whole genome shotgun (WGS) entry which is preliminary data.</text>
</comment>
<dbReference type="InterPro" id="IPR024983">
    <property type="entry name" value="CHAT_dom"/>
</dbReference>
<evidence type="ECO:0000313" key="2">
    <source>
        <dbReference type="EMBL" id="MDC2891498.1"/>
    </source>
</evidence>
<gene>
    <name evidence="2" type="ORF">PN838_25735</name>
</gene>
<organism evidence="2 3">
    <name type="scientific">Psychrosphaera algicola</name>
    <dbReference type="NCBI Taxonomy" id="3023714"/>
    <lineage>
        <taxon>Bacteria</taxon>
        <taxon>Pseudomonadati</taxon>
        <taxon>Pseudomonadota</taxon>
        <taxon>Gammaproteobacteria</taxon>
        <taxon>Alteromonadales</taxon>
        <taxon>Pseudoalteromonadaceae</taxon>
        <taxon>Psychrosphaera</taxon>
    </lineage>
</organism>
<name>A0ABT5FJX3_9GAMM</name>
<sequence>MPFGIARALRVIGVKEVISSIYPLDDEYALEFSTLFYQFIHMGSTSSEALSEVQKVFIKKGIGWHIWSGYQLLN</sequence>
<reference evidence="2 3" key="1">
    <citation type="submission" date="2023-01" db="EMBL/GenBank/DDBJ databases">
        <title>Psychrosphaera sp. nov., isolated from marine algae.</title>
        <authorList>
            <person name="Bayburt H."/>
            <person name="Choi B.J."/>
            <person name="Kim J.M."/>
            <person name="Choi D.G."/>
            <person name="Jeon C.O."/>
        </authorList>
    </citation>
    <scope>NUCLEOTIDE SEQUENCE [LARGE SCALE GENOMIC DNA]</scope>
    <source>
        <strain evidence="2 3">G1-22</strain>
    </source>
</reference>
<keyword evidence="3" id="KW-1185">Reference proteome</keyword>
<dbReference type="RefSeq" id="WP_272182460.1">
    <property type="nucleotide sequence ID" value="NZ_JAQOMS010000002.1"/>
</dbReference>
<dbReference type="Proteomes" id="UP001528411">
    <property type="component" value="Unassembled WGS sequence"/>
</dbReference>
<proteinExistence type="predicted"/>
<evidence type="ECO:0000259" key="1">
    <source>
        <dbReference type="Pfam" id="PF12770"/>
    </source>
</evidence>
<protein>
    <submittedName>
        <fullName evidence="2">CHAT domain-containing protein</fullName>
    </submittedName>
</protein>
<feature type="domain" description="CHAT" evidence="1">
    <location>
        <begin position="4"/>
        <end position="72"/>
    </location>
</feature>
<accession>A0ABT5FJX3</accession>